<feature type="region of interest" description="Disordered" evidence="2">
    <location>
        <begin position="416"/>
        <end position="457"/>
    </location>
</feature>
<dbReference type="Pfam" id="PF02515">
    <property type="entry name" value="CoA_transf_3"/>
    <property type="match status" value="2"/>
</dbReference>
<dbReference type="EMBL" id="QAID01000043">
    <property type="protein sequence ID" value="MDN4579792.1"/>
    <property type="molecule type" value="Genomic_DNA"/>
</dbReference>
<organism evidence="3 6">
    <name type="scientific">Pandoraea cepalis</name>
    <dbReference type="NCBI Taxonomy" id="2508294"/>
    <lineage>
        <taxon>Bacteria</taxon>
        <taxon>Pseudomonadati</taxon>
        <taxon>Pseudomonadota</taxon>
        <taxon>Betaproteobacteria</taxon>
        <taxon>Burkholderiales</taxon>
        <taxon>Burkholderiaceae</taxon>
        <taxon>Pandoraea</taxon>
    </lineage>
</organism>
<accession>A0AAW7MNE9</accession>
<dbReference type="SUPFAM" id="SSF89796">
    <property type="entry name" value="CoA-transferase family III (CaiB/BaiF)"/>
    <property type="match status" value="1"/>
</dbReference>
<keyword evidence="1" id="KW-0808">Transferase</keyword>
<keyword evidence="5" id="KW-1185">Reference proteome</keyword>
<gene>
    <name evidence="3" type="ORF">DBA34_13590</name>
    <name evidence="4" type="ORF">DBB29_16895</name>
</gene>
<protein>
    <submittedName>
        <fullName evidence="3">Carnitine dehydratase</fullName>
    </submittedName>
</protein>
<evidence type="ECO:0000256" key="2">
    <source>
        <dbReference type="SAM" id="MobiDB-lite"/>
    </source>
</evidence>
<sequence length="457" mass="48212">MRERRVRRLPRVENNKKRQANRGQILNAPLSGIRVIEFSRGAAAAYCGLLLADMGADVILVDDPVDDNANDNSSPLGASAQVGLRRNKRSVALDLLTLDGRNLAHSLVRGADVVVECLPPGTLARAGLGYDALSAVQPHLVYVSISAFGQDGPRAAPQSGVPALDALRRMLGASPGGLEPPRDLPVADLAAGLYAAFSVSSALVAAKQQGRGVHIDVPMLGTTLAIASLHAGEQGALAAQRAGLVPGEASAAASDVAQGTERHRNGGTVAATLSKLSPLAIDDEEAARFGGPSAPWPTFRARDGYFGMDLDGQAHWQAICALMHRVDLLDDSRFVNARERARHQAALRDVLETVFVQEDRSEWLARLVAVGVPCTEISTYSRVLADPQVAHMGWVRPVVLPSGETTHTIVSPVRLNGQRPVTYQDPPAPGAHTGDILAELDAADGPSTQRDEPPQGG</sequence>
<evidence type="ECO:0000313" key="3">
    <source>
        <dbReference type="EMBL" id="MDN4574289.1"/>
    </source>
</evidence>
<dbReference type="Gene3D" id="3.30.1540.10">
    <property type="entry name" value="formyl-coa transferase, domain 3"/>
    <property type="match status" value="1"/>
</dbReference>
<feature type="region of interest" description="Disordered" evidence="2">
    <location>
        <begin position="1"/>
        <end position="20"/>
    </location>
</feature>
<reference evidence="3" key="1">
    <citation type="submission" date="2018-04" db="EMBL/GenBank/DDBJ databases">
        <authorList>
            <person name="Jy Z."/>
        </authorList>
    </citation>
    <scope>NUCLEOTIDE SEQUENCE</scope>
    <source>
        <strain evidence="4">AS13</strain>
        <strain evidence="3">LA18</strain>
    </source>
</reference>
<name>A0AAW7MNE9_9BURK</name>
<evidence type="ECO:0000313" key="6">
    <source>
        <dbReference type="Proteomes" id="UP001172791"/>
    </source>
</evidence>
<dbReference type="InterPro" id="IPR003673">
    <property type="entry name" value="CoA-Trfase_fam_III"/>
</dbReference>
<dbReference type="PANTHER" id="PTHR48207:SF3">
    <property type="entry name" value="SUCCINATE--HYDROXYMETHYLGLUTARATE COA-TRANSFERASE"/>
    <property type="match status" value="1"/>
</dbReference>
<dbReference type="Proteomes" id="UP001172788">
    <property type="component" value="Unassembled WGS sequence"/>
</dbReference>
<dbReference type="EMBL" id="QAIC01000040">
    <property type="protein sequence ID" value="MDN4574289.1"/>
    <property type="molecule type" value="Genomic_DNA"/>
</dbReference>
<dbReference type="GO" id="GO:0008410">
    <property type="term" value="F:CoA-transferase activity"/>
    <property type="evidence" value="ECO:0007669"/>
    <property type="project" value="TreeGrafter"/>
</dbReference>
<dbReference type="AlphaFoldDB" id="A0AAW7MNE9"/>
<proteinExistence type="predicted"/>
<dbReference type="PANTHER" id="PTHR48207">
    <property type="entry name" value="SUCCINATE--HYDROXYMETHYLGLUTARATE COA-TRANSFERASE"/>
    <property type="match status" value="1"/>
</dbReference>
<evidence type="ECO:0000256" key="1">
    <source>
        <dbReference type="ARBA" id="ARBA00022679"/>
    </source>
</evidence>
<dbReference type="InterPro" id="IPR023606">
    <property type="entry name" value="CoA-Trfase_III_dom_1_sf"/>
</dbReference>
<comment type="caution">
    <text evidence="3">The sequence shown here is derived from an EMBL/GenBank/DDBJ whole genome shotgun (WGS) entry which is preliminary data.</text>
</comment>
<dbReference type="InterPro" id="IPR050483">
    <property type="entry name" value="CoA-transferase_III_domain"/>
</dbReference>
<dbReference type="InterPro" id="IPR044855">
    <property type="entry name" value="CoA-Trfase_III_dom3_sf"/>
</dbReference>
<dbReference type="Proteomes" id="UP001172791">
    <property type="component" value="Unassembled WGS sequence"/>
</dbReference>
<evidence type="ECO:0000313" key="5">
    <source>
        <dbReference type="Proteomes" id="UP001172788"/>
    </source>
</evidence>
<evidence type="ECO:0000313" key="4">
    <source>
        <dbReference type="EMBL" id="MDN4579792.1"/>
    </source>
</evidence>
<dbReference type="Gene3D" id="3.40.50.10540">
    <property type="entry name" value="Crotonobetainyl-coa:carnitine coa-transferase, domain 1"/>
    <property type="match status" value="1"/>
</dbReference>